<dbReference type="Proteomes" id="UP000283817">
    <property type="component" value="Unassembled WGS sequence"/>
</dbReference>
<dbReference type="AlphaFoldDB" id="A0A444I4S8"/>
<evidence type="ECO:0000259" key="1">
    <source>
        <dbReference type="Pfam" id="PF07756"/>
    </source>
</evidence>
<sequence>MAPPWLGWLIAASILRQAGVTTGAHLAAINLGLKTIPVDRRTGGAADCSGLREMTGRGRFRAWAIL</sequence>
<dbReference type="InterPro" id="IPR011670">
    <property type="entry name" value="DUF1612"/>
</dbReference>
<name>A0A444I4S8_RHILE</name>
<gene>
    <name evidence="3" type="ORF">EHI47_10950</name>
</gene>
<feature type="domain" description="DUF1612" evidence="1">
    <location>
        <begin position="4"/>
        <end position="42"/>
    </location>
</feature>
<organism evidence="3 4">
    <name type="scientific">Rhizobium leguminosarum</name>
    <dbReference type="NCBI Taxonomy" id="384"/>
    <lineage>
        <taxon>Bacteria</taxon>
        <taxon>Pseudomonadati</taxon>
        <taxon>Pseudomonadota</taxon>
        <taxon>Alphaproteobacteria</taxon>
        <taxon>Hyphomicrobiales</taxon>
        <taxon>Rhizobiaceae</taxon>
        <taxon>Rhizobium/Agrobacterium group</taxon>
        <taxon>Rhizobium</taxon>
    </lineage>
</organism>
<protein>
    <submittedName>
        <fullName evidence="3">DUF1612 domain-containing protein</fullName>
    </submittedName>
</protein>
<feature type="domain" description="HTH DNA binding" evidence="2">
    <location>
        <begin position="50"/>
        <end position="66"/>
    </location>
</feature>
<proteinExistence type="predicted"/>
<dbReference type="InterPro" id="IPR021068">
    <property type="entry name" value="HTH_DNA-bd"/>
</dbReference>
<dbReference type="Pfam" id="PF07756">
    <property type="entry name" value="DUF1612"/>
    <property type="match status" value="1"/>
</dbReference>
<dbReference type="Pfam" id="PF11972">
    <property type="entry name" value="HTH_13"/>
    <property type="match status" value="1"/>
</dbReference>
<evidence type="ECO:0000313" key="3">
    <source>
        <dbReference type="EMBL" id="RWX32597.1"/>
    </source>
</evidence>
<evidence type="ECO:0000259" key="2">
    <source>
        <dbReference type="Pfam" id="PF11972"/>
    </source>
</evidence>
<dbReference type="EMBL" id="SBHX01000024">
    <property type="protein sequence ID" value="RWX32597.1"/>
    <property type="molecule type" value="Genomic_DNA"/>
</dbReference>
<accession>A0A444I4S8</accession>
<comment type="caution">
    <text evidence="3">The sequence shown here is derived from an EMBL/GenBank/DDBJ whole genome shotgun (WGS) entry which is preliminary data.</text>
</comment>
<reference evidence="3 4" key="1">
    <citation type="submission" date="2019-01" db="EMBL/GenBank/DDBJ databases">
        <title>RHIZO-ID as a novel technology for direct rhizobia identification.</title>
        <authorList>
            <person name="De Meyer S.E."/>
        </authorList>
    </citation>
    <scope>NUCLEOTIDE SEQUENCE [LARGE SCALE GENOMIC DNA]</scope>
    <source>
        <strain evidence="3 4">WSM448</strain>
    </source>
</reference>
<evidence type="ECO:0000313" key="4">
    <source>
        <dbReference type="Proteomes" id="UP000283817"/>
    </source>
</evidence>